<proteinExistence type="predicted"/>
<evidence type="ECO:0000313" key="2">
    <source>
        <dbReference type="Proteomes" id="UP001281410"/>
    </source>
</evidence>
<keyword evidence="2" id="KW-1185">Reference proteome</keyword>
<protein>
    <submittedName>
        <fullName evidence="1">Uncharacterized protein</fullName>
    </submittedName>
</protein>
<name>A0AAE0EC41_9ROSI</name>
<gene>
    <name evidence="1" type="ORF">Dsin_009841</name>
</gene>
<evidence type="ECO:0000313" key="1">
    <source>
        <dbReference type="EMBL" id="KAK3222816.1"/>
    </source>
</evidence>
<dbReference type="Proteomes" id="UP001281410">
    <property type="component" value="Unassembled WGS sequence"/>
</dbReference>
<sequence length="93" mass="10060">MLDMVVADVSIQRDADIVPAVHDGGDHMADAGPLHMRDVVVAAISIQRDVDVVFAVRNRGDHRANARPAGPETAEGRVDDEVVVAENQFFIDD</sequence>
<organism evidence="1 2">
    <name type="scientific">Dipteronia sinensis</name>
    <dbReference type="NCBI Taxonomy" id="43782"/>
    <lineage>
        <taxon>Eukaryota</taxon>
        <taxon>Viridiplantae</taxon>
        <taxon>Streptophyta</taxon>
        <taxon>Embryophyta</taxon>
        <taxon>Tracheophyta</taxon>
        <taxon>Spermatophyta</taxon>
        <taxon>Magnoliopsida</taxon>
        <taxon>eudicotyledons</taxon>
        <taxon>Gunneridae</taxon>
        <taxon>Pentapetalae</taxon>
        <taxon>rosids</taxon>
        <taxon>malvids</taxon>
        <taxon>Sapindales</taxon>
        <taxon>Sapindaceae</taxon>
        <taxon>Hippocastanoideae</taxon>
        <taxon>Acereae</taxon>
        <taxon>Dipteronia</taxon>
    </lineage>
</organism>
<dbReference type="EMBL" id="JANJYJ010000003">
    <property type="protein sequence ID" value="KAK3222816.1"/>
    <property type="molecule type" value="Genomic_DNA"/>
</dbReference>
<accession>A0AAE0EC41</accession>
<reference evidence="1" key="1">
    <citation type="journal article" date="2023" name="Plant J.">
        <title>Genome sequences and population genomics provide insights into the demographic history, inbreeding, and mutation load of two 'living fossil' tree species of Dipteronia.</title>
        <authorList>
            <person name="Feng Y."/>
            <person name="Comes H.P."/>
            <person name="Chen J."/>
            <person name="Zhu S."/>
            <person name="Lu R."/>
            <person name="Zhang X."/>
            <person name="Li P."/>
            <person name="Qiu J."/>
            <person name="Olsen K.M."/>
            <person name="Qiu Y."/>
        </authorList>
    </citation>
    <scope>NUCLEOTIDE SEQUENCE</scope>
    <source>
        <strain evidence="1">NBL</strain>
    </source>
</reference>
<dbReference type="AlphaFoldDB" id="A0AAE0EC41"/>
<comment type="caution">
    <text evidence="1">The sequence shown here is derived from an EMBL/GenBank/DDBJ whole genome shotgun (WGS) entry which is preliminary data.</text>
</comment>